<dbReference type="Gene3D" id="3.10.310.10">
    <property type="entry name" value="Diaminopimelate Epimerase, Chain A, domain 1"/>
    <property type="match status" value="1"/>
</dbReference>
<dbReference type="AlphaFoldDB" id="A0A1M5AX44"/>
<accession>A0A1M5AX44</accession>
<protein>
    <submittedName>
        <fullName evidence="1">Phenazine biosynthesis protein PhzF family</fullName>
    </submittedName>
</protein>
<sequence>MKPMLRYHSAHGSADSSGVPYHLVEIDSLEALARAIPAPGPWSRWITPSGHESIYLYVRATTTERNNHLRCRMFTLGASLYEDPATGSAAAALAGKLAMASAGSGRWQWHIVQGVEMGRPSRIIAAVERDTQGNTVIHIAGQATIVGQGTLQTR</sequence>
<evidence type="ECO:0000313" key="1">
    <source>
        <dbReference type="EMBL" id="SHF34851.1"/>
    </source>
</evidence>
<gene>
    <name evidence="1" type="ORF">SAMN02745148_02378</name>
</gene>
<dbReference type="GO" id="GO:0003824">
    <property type="term" value="F:catalytic activity"/>
    <property type="evidence" value="ECO:0007669"/>
    <property type="project" value="InterPro"/>
</dbReference>
<dbReference type="EMBL" id="FQUJ01000010">
    <property type="protein sequence ID" value="SHF34851.1"/>
    <property type="molecule type" value="Genomic_DNA"/>
</dbReference>
<name>A0A1M5AX44_9GAMM</name>
<dbReference type="RefSeq" id="WP_084671480.1">
    <property type="nucleotide sequence ID" value="NZ_FQUJ01000010.1"/>
</dbReference>
<dbReference type="Pfam" id="PF02567">
    <property type="entry name" value="PhzC-PhzF"/>
    <property type="match status" value="1"/>
</dbReference>
<evidence type="ECO:0000313" key="2">
    <source>
        <dbReference type="Proteomes" id="UP000184346"/>
    </source>
</evidence>
<keyword evidence="2" id="KW-1185">Reference proteome</keyword>
<proteinExistence type="predicted"/>
<dbReference type="OrthoDB" id="9788221at2"/>
<organism evidence="1 2">
    <name type="scientific">Modicisalibacter ilicicola DSM 19980</name>
    <dbReference type="NCBI Taxonomy" id="1121942"/>
    <lineage>
        <taxon>Bacteria</taxon>
        <taxon>Pseudomonadati</taxon>
        <taxon>Pseudomonadota</taxon>
        <taxon>Gammaproteobacteria</taxon>
        <taxon>Oceanospirillales</taxon>
        <taxon>Halomonadaceae</taxon>
        <taxon>Modicisalibacter</taxon>
    </lineage>
</organism>
<dbReference type="Proteomes" id="UP000184346">
    <property type="component" value="Unassembled WGS sequence"/>
</dbReference>
<dbReference type="InterPro" id="IPR003719">
    <property type="entry name" value="Phenazine_PhzF-like"/>
</dbReference>
<dbReference type="STRING" id="1121942.SAMN02745148_02378"/>
<dbReference type="SUPFAM" id="SSF54506">
    <property type="entry name" value="Diaminopimelate epimerase-like"/>
    <property type="match status" value="1"/>
</dbReference>
<reference evidence="1 2" key="1">
    <citation type="submission" date="2016-11" db="EMBL/GenBank/DDBJ databases">
        <authorList>
            <person name="Jaros S."/>
            <person name="Januszkiewicz K."/>
            <person name="Wedrychowicz H."/>
        </authorList>
    </citation>
    <scope>NUCLEOTIDE SEQUENCE [LARGE SCALE GENOMIC DNA]</scope>
    <source>
        <strain evidence="1 2">DSM 19980</strain>
    </source>
</reference>